<name>A0A6G1G489_9PEZI</name>
<keyword evidence="1" id="KW-1133">Transmembrane helix</keyword>
<dbReference type="Proteomes" id="UP000504638">
    <property type="component" value="Unplaced"/>
</dbReference>
<protein>
    <recommendedName>
        <fullName evidence="5">HRQ family protein 2</fullName>
    </recommendedName>
</protein>
<proteinExistence type="predicted"/>
<evidence type="ECO:0000313" key="3">
    <source>
        <dbReference type="Proteomes" id="UP000504638"/>
    </source>
</evidence>
<dbReference type="GeneID" id="54421791"/>
<organism evidence="2">
    <name type="scientific">Eremomyces bilateralis CBS 781.70</name>
    <dbReference type="NCBI Taxonomy" id="1392243"/>
    <lineage>
        <taxon>Eukaryota</taxon>
        <taxon>Fungi</taxon>
        <taxon>Dikarya</taxon>
        <taxon>Ascomycota</taxon>
        <taxon>Pezizomycotina</taxon>
        <taxon>Dothideomycetes</taxon>
        <taxon>Dothideomycetes incertae sedis</taxon>
        <taxon>Eremomycetales</taxon>
        <taxon>Eremomycetaceae</taxon>
        <taxon>Eremomyces</taxon>
    </lineage>
</organism>
<reference evidence="4" key="3">
    <citation type="submission" date="2025-04" db="UniProtKB">
        <authorList>
            <consortium name="RefSeq"/>
        </authorList>
    </citation>
    <scope>IDENTIFICATION</scope>
    <source>
        <strain evidence="4">CBS 781.70</strain>
    </source>
</reference>
<keyword evidence="1" id="KW-0472">Membrane</keyword>
<keyword evidence="1" id="KW-0812">Transmembrane</keyword>
<dbReference type="RefSeq" id="XP_033534361.1">
    <property type="nucleotide sequence ID" value="XM_033681221.1"/>
</dbReference>
<evidence type="ECO:0000256" key="1">
    <source>
        <dbReference type="SAM" id="Phobius"/>
    </source>
</evidence>
<gene>
    <name evidence="2 4" type="ORF">P152DRAFT_473281</name>
</gene>
<dbReference type="AlphaFoldDB" id="A0A6G1G489"/>
<keyword evidence="3" id="KW-1185">Reference proteome</keyword>
<dbReference type="InterPro" id="IPR021848">
    <property type="entry name" value="HODM_asu-like"/>
</dbReference>
<sequence>MELSNPAWGVDRWSYIHMLSLCGIVLLTGWTIYLGLMRRNRKAQTAQTFDDDPKNADPYSDIEPLEDVDWKAGEILQMRPFKPKYHLTMALSPCSLSELVKVDSTYMDRIELRRSLIKNNRADVIGVNPVASPAIQELYSWLVETYLPMRFPSMYAVEHRVSEPNTLRNRATGEVINLTPPPTSEEALAILGSHIDIDFLVLLPSTTHAPSDAPPEPPGSSKTQEHAPYILHAFITCFPAGFATAQKISNTLADIHIPVPGYDKIRKSMDRFFATLPVGKIVQRANWSITTGGELFVMAGSHMSEEEYALNKEEKEAVKEMAVEEVEENKKNIWVRCERQTLHRLPKTKALVFGVKTYVYPIEDIKAEGNAEVLAEAIEGLGKGNVENMRVYKRSVVWGPAVCEWLRKP</sequence>
<dbReference type="EMBL" id="ML975156">
    <property type="protein sequence ID" value="KAF1812730.1"/>
    <property type="molecule type" value="Genomic_DNA"/>
</dbReference>
<reference evidence="2 4" key="1">
    <citation type="submission" date="2020-01" db="EMBL/GenBank/DDBJ databases">
        <authorList>
            <consortium name="DOE Joint Genome Institute"/>
            <person name="Haridas S."/>
            <person name="Albert R."/>
            <person name="Binder M."/>
            <person name="Bloem J."/>
            <person name="Labutti K."/>
            <person name="Salamov A."/>
            <person name="Andreopoulos B."/>
            <person name="Baker S.E."/>
            <person name="Barry K."/>
            <person name="Bills G."/>
            <person name="Bluhm B.H."/>
            <person name="Cannon C."/>
            <person name="Castanera R."/>
            <person name="Culley D.E."/>
            <person name="Daum C."/>
            <person name="Ezra D."/>
            <person name="Gonzalez J.B."/>
            <person name="Henrissat B."/>
            <person name="Kuo A."/>
            <person name="Liang C."/>
            <person name="Lipzen A."/>
            <person name="Lutzoni F."/>
            <person name="Magnuson J."/>
            <person name="Mondo S."/>
            <person name="Nolan M."/>
            <person name="Ohm R."/>
            <person name="Pangilinan J."/>
            <person name="Park H.-J."/>
            <person name="Ramirez L."/>
            <person name="Alfaro M."/>
            <person name="Sun H."/>
            <person name="Tritt A."/>
            <person name="Yoshinaga Y."/>
            <person name="Zwiers L.-H."/>
            <person name="Turgeon B.G."/>
            <person name="Goodwin S.B."/>
            <person name="Spatafora J.W."/>
            <person name="Crous P.W."/>
            <person name="Grigoriev I.V."/>
        </authorList>
    </citation>
    <scope>NUCLEOTIDE SEQUENCE</scope>
    <source>
        <strain evidence="2 4">CBS 781.70</strain>
    </source>
</reference>
<accession>A0A6G1G489</accession>
<feature type="transmembrane region" description="Helical" evidence="1">
    <location>
        <begin position="15"/>
        <end position="36"/>
    </location>
</feature>
<dbReference type="OrthoDB" id="5043642at2759"/>
<dbReference type="Pfam" id="PF11927">
    <property type="entry name" value="HODM_asu-like"/>
    <property type="match status" value="1"/>
</dbReference>
<evidence type="ECO:0000313" key="4">
    <source>
        <dbReference type="RefSeq" id="XP_033534361.1"/>
    </source>
</evidence>
<evidence type="ECO:0008006" key="5">
    <source>
        <dbReference type="Google" id="ProtNLM"/>
    </source>
</evidence>
<reference evidence="4" key="2">
    <citation type="submission" date="2020-04" db="EMBL/GenBank/DDBJ databases">
        <authorList>
            <consortium name="NCBI Genome Project"/>
        </authorList>
    </citation>
    <scope>NUCLEOTIDE SEQUENCE</scope>
    <source>
        <strain evidence="4">CBS 781.70</strain>
    </source>
</reference>
<evidence type="ECO:0000313" key="2">
    <source>
        <dbReference type="EMBL" id="KAF1812730.1"/>
    </source>
</evidence>